<dbReference type="GO" id="GO:0005576">
    <property type="term" value="C:extracellular region"/>
    <property type="evidence" value="ECO:0007669"/>
    <property type="project" value="UniProtKB-SubCell"/>
</dbReference>
<evidence type="ECO:0000256" key="7">
    <source>
        <dbReference type="ARBA" id="ARBA00022723"/>
    </source>
</evidence>
<evidence type="ECO:0000256" key="3">
    <source>
        <dbReference type="ARBA" id="ARBA00010031"/>
    </source>
</evidence>
<dbReference type="PANTHER" id="PTHR37928:SF1">
    <property type="entry name" value="CFEM DOMAIN PROTEIN (AFU_ORTHOLOGUE AFUA_6G14090)"/>
    <property type="match status" value="1"/>
</dbReference>
<evidence type="ECO:0000256" key="1">
    <source>
        <dbReference type="ARBA" id="ARBA00004609"/>
    </source>
</evidence>
<keyword evidence="12" id="KW-0325">Glycoprotein</keyword>
<keyword evidence="7" id="KW-0479">Metal-binding</keyword>
<dbReference type="Pfam" id="PF05730">
    <property type="entry name" value="CFEM"/>
    <property type="match status" value="1"/>
</dbReference>
<dbReference type="OrthoDB" id="3065412at2759"/>
<organism evidence="16 17">
    <name type="scientific">Ephemerocybe angulata</name>
    <dbReference type="NCBI Taxonomy" id="980116"/>
    <lineage>
        <taxon>Eukaryota</taxon>
        <taxon>Fungi</taxon>
        <taxon>Dikarya</taxon>
        <taxon>Basidiomycota</taxon>
        <taxon>Agaricomycotina</taxon>
        <taxon>Agaricomycetes</taxon>
        <taxon>Agaricomycetidae</taxon>
        <taxon>Agaricales</taxon>
        <taxon>Agaricineae</taxon>
        <taxon>Psathyrellaceae</taxon>
        <taxon>Ephemerocybe</taxon>
    </lineage>
</organism>
<dbReference type="Proteomes" id="UP000541558">
    <property type="component" value="Unassembled WGS sequence"/>
</dbReference>
<keyword evidence="13" id="KW-0449">Lipoprotein</keyword>
<keyword evidence="8" id="KW-0732">Signal</keyword>
<dbReference type="InterPro" id="IPR008427">
    <property type="entry name" value="Extracellular_membr_CFEM_dom"/>
</dbReference>
<evidence type="ECO:0000256" key="12">
    <source>
        <dbReference type="ARBA" id="ARBA00023180"/>
    </source>
</evidence>
<dbReference type="SMART" id="SM00747">
    <property type="entry name" value="CFEM"/>
    <property type="match status" value="1"/>
</dbReference>
<evidence type="ECO:0000256" key="5">
    <source>
        <dbReference type="ARBA" id="ARBA00022525"/>
    </source>
</evidence>
<comment type="subcellular location">
    <subcellularLocation>
        <location evidence="1">Cell membrane</location>
        <topology evidence="1">Lipid-anchor</topology>
        <topology evidence="1">GPI-anchor</topology>
    </subcellularLocation>
    <subcellularLocation>
        <location evidence="2">Secreted</location>
    </subcellularLocation>
</comment>
<dbReference type="EMBL" id="JAACJK010000227">
    <property type="protein sequence ID" value="KAF5311328.1"/>
    <property type="molecule type" value="Genomic_DNA"/>
</dbReference>
<evidence type="ECO:0000256" key="9">
    <source>
        <dbReference type="ARBA" id="ARBA00023004"/>
    </source>
</evidence>
<evidence type="ECO:0000256" key="4">
    <source>
        <dbReference type="ARBA" id="ARBA00022475"/>
    </source>
</evidence>
<feature type="region of interest" description="Disordered" evidence="14">
    <location>
        <begin position="146"/>
        <end position="212"/>
    </location>
</feature>
<evidence type="ECO:0000256" key="2">
    <source>
        <dbReference type="ARBA" id="ARBA00004613"/>
    </source>
</evidence>
<keyword evidence="6" id="KW-0349">Heme</keyword>
<reference evidence="16 17" key="1">
    <citation type="journal article" date="2020" name="ISME J.">
        <title>Uncovering the hidden diversity of litter-decomposition mechanisms in mushroom-forming fungi.</title>
        <authorList>
            <person name="Floudas D."/>
            <person name="Bentzer J."/>
            <person name="Ahren D."/>
            <person name="Johansson T."/>
            <person name="Persson P."/>
            <person name="Tunlid A."/>
        </authorList>
    </citation>
    <scope>NUCLEOTIDE SEQUENCE [LARGE SCALE GENOMIC DNA]</scope>
    <source>
        <strain evidence="16 17">CBS 175.51</strain>
    </source>
</reference>
<proteinExistence type="inferred from homology"/>
<evidence type="ECO:0000313" key="17">
    <source>
        <dbReference type="Proteomes" id="UP000541558"/>
    </source>
</evidence>
<dbReference type="PANTHER" id="PTHR37928">
    <property type="entry name" value="CFEM DOMAIN PROTEIN (AFU_ORTHOLOGUE AFUA_6G14090)"/>
    <property type="match status" value="1"/>
</dbReference>
<dbReference type="PROSITE" id="PS52012">
    <property type="entry name" value="CFEM"/>
    <property type="match status" value="1"/>
</dbReference>
<keyword evidence="4" id="KW-1003">Cell membrane</keyword>
<sequence length="280" mass="27264">MVTFPSSLPPSRPSPAHEPILSLSSSHSFSTLSFHCQSFDLRRLRLSTMLLKRSISGLVSIAGLVATVNAQFSGGGIPECGSKCATAAAGFNPSCASNDVKCLCGNSVFVNAVYACIAASCDNADQSSTVGHLSQMCAAVSTSTVSSSSSTSTTASSTTTSASSSSSTSAPTSTSSTTTSASTSSTPTSTSTSTTSSSTTSTSTSVSQPTVTTASATTNTGALAGAGSSTSTVVVVQTVGASGDGASGETNNILNGAGKMRLGGSSVAGLVALVAGIVLV</sequence>
<dbReference type="AlphaFoldDB" id="A0A8H5AV04"/>
<dbReference type="InterPro" id="IPR051735">
    <property type="entry name" value="CFEM_domain"/>
</dbReference>
<dbReference type="GO" id="GO:0005886">
    <property type="term" value="C:plasma membrane"/>
    <property type="evidence" value="ECO:0007669"/>
    <property type="project" value="UniProtKB-SubCell"/>
</dbReference>
<keyword evidence="17" id="KW-1185">Reference proteome</keyword>
<keyword evidence="5" id="KW-0964">Secreted</keyword>
<evidence type="ECO:0000256" key="11">
    <source>
        <dbReference type="ARBA" id="ARBA00023157"/>
    </source>
</evidence>
<name>A0A8H5AV04_9AGAR</name>
<evidence type="ECO:0000256" key="13">
    <source>
        <dbReference type="ARBA" id="ARBA00023288"/>
    </source>
</evidence>
<keyword evidence="9" id="KW-0408">Iron</keyword>
<evidence type="ECO:0000256" key="6">
    <source>
        <dbReference type="ARBA" id="ARBA00022617"/>
    </source>
</evidence>
<comment type="similarity">
    <text evidence="3">Belongs to the RBT5 family.</text>
</comment>
<keyword evidence="10" id="KW-0472">Membrane</keyword>
<protein>
    <recommendedName>
        <fullName evidence="15">CFEM domain-containing protein</fullName>
    </recommendedName>
</protein>
<feature type="domain" description="CFEM" evidence="15">
    <location>
        <begin position="50"/>
        <end position="165"/>
    </location>
</feature>
<evidence type="ECO:0000259" key="15">
    <source>
        <dbReference type="PROSITE" id="PS52012"/>
    </source>
</evidence>
<dbReference type="GO" id="GO:0046872">
    <property type="term" value="F:metal ion binding"/>
    <property type="evidence" value="ECO:0007669"/>
    <property type="project" value="UniProtKB-KW"/>
</dbReference>
<evidence type="ECO:0000256" key="8">
    <source>
        <dbReference type="ARBA" id="ARBA00022729"/>
    </source>
</evidence>
<keyword evidence="11" id="KW-1015">Disulfide bond</keyword>
<evidence type="ECO:0000256" key="10">
    <source>
        <dbReference type="ARBA" id="ARBA00023136"/>
    </source>
</evidence>
<evidence type="ECO:0000313" key="16">
    <source>
        <dbReference type="EMBL" id="KAF5311328.1"/>
    </source>
</evidence>
<gene>
    <name evidence="16" type="ORF">D9611_012567</name>
</gene>
<comment type="caution">
    <text evidence="16">The sequence shown here is derived from an EMBL/GenBank/DDBJ whole genome shotgun (WGS) entry which is preliminary data.</text>
</comment>
<accession>A0A8H5AV04</accession>
<evidence type="ECO:0000256" key="14">
    <source>
        <dbReference type="SAM" id="MobiDB-lite"/>
    </source>
</evidence>